<accession>A0A895YJC7</accession>
<name>A0A895YJC7_9ACTN</name>
<gene>
    <name evidence="2" type="ORF">JQS43_25160</name>
</gene>
<dbReference type="AlphaFoldDB" id="A0A895YJC7"/>
<dbReference type="InterPro" id="IPR039569">
    <property type="entry name" value="FAS1-like_DH_region"/>
</dbReference>
<dbReference type="InterPro" id="IPR016709">
    <property type="entry name" value="HadA-like"/>
</dbReference>
<dbReference type="EMBL" id="CP070499">
    <property type="protein sequence ID" value="QSB14706.1"/>
    <property type="molecule type" value="Genomic_DNA"/>
</dbReference>
<proteinExistence type="predicted"/>
<protein>
    <submittedName>
        <fullName evidence="2">MaoC family dehydratase N-terminal domain-containing protein</fullName>
    </submittedName>
</protein>
<dbReference type="RefSeq" id="WP_239676859.1">
    <property type="nucleotide sequence ID" value="NZ_CP070499.1"/>
</dbReference>
<feature type="domain" description="FAS1-like dehydratase" evidence="1">
    <location>
        <begin position="6"/>
        <end position="138"/>
    </location>
</feature>
<dbReference type="Gene3D" id="3.10.129.10">
    <property type="entry name" value="Hotdog Thioesterase"/>
    <property type="match status" value="1"/>
</dbReference>
<dbReference type="SUPFAM" id="SSF54637">
    <property type="entry name" value="Thioesterase/thiol ester dehydrase-isomerase"/>
    <property type="match status" value="1"/>
</dbReference>
<evidence type="ECO:0000313" key="2">
    <source>
        <dbReference type="EMBL" id="QSB14706.1"/>
    </source>
</evidence>
<reference evidence="2" key="1">
    <citation type="submission" date="2021-02" db="EMBL/GenBank/DDBJ databases">
        <title>Natrosporangium hydrolyticum gen. nov., sp. nov, a haloalkaliphilic actinobacterium from a soda solonchak soil.</title>
        <authorList>
            <person name="Sorokin D.Y."/>
            <person name="Khijniak T.V."/>
            <person name="Zakharycheva A.P."/>
            <person name="Boueva O.V."/>
            <person name="Ariskina E.V."/>
            <person name="Hahnke R.L."/>
            <person name="Bunk B."/>
            <person name="Sproer C."/>
            <person name="Schumann P."/>
            <person name="Evtushenko L.I."/>
            <person name="Kublanov I.V."/>
        </authorList>
    </citation>
    <scope>NUCLEOTIDE SEQUENCE</scope>
    <source>
        <strain evidence="2">DSM 106523</strain>
    </source>
</reference>
<dbReference type="Proteomes" id="UP000662857">
    <property type="component" value="Chromosome"/>
</dbReference>
<keyword evidence="3" id="KW-1185">Reference proteome</keyword>
<dbReference type="PIRSF" id="PIRSF018072">
    <property type="entry name" value="UCP018072"/>
    <property type="match status" value="1"/>
</dbReference>
<dbReference type="KEGG" id="nhy:JQS43_25160"/>
<dbReference type="CDD" id="cd03441">
    <property type="entry name" value="R_hydratase_like"/>
    <property type="match status" value="1"/>
</dbReference>
<organism evidence="2 3">
    <name type="scientific">Natronosporangium hydrolyticum</name>
    <dbReference type="NCBI Taxonomy" id="2811111"/>
    <lineage>
        <taxon>Bacteria</taxon>
        <taxon>Bacillati</taxon>
        <taxon>Actinomycetota</taxon>
        <taxon>Actinomycetes</taxon>
        <taxon>Micromonosporales</taxon>
        <taxon>Micromonosporaceae</taxon>
        <taxon>Natronosporangium</taxon>
    </lineage>
</organism>
<dbReference type="InterPro" id="IPR029069">
    <property type="entry name" value="HotDog_dom_sf"/>
</dbReference>
<sequence length="152" mass="16777">MAIDPSVIGKELPPAELLVERGRLRLFCRAIGETDPVYLDVATARRAGHPDLPVPPTFFTAVGHERPDPFDWLAELGVGLAEVLHGEQEFTYHAMAYAGDRLVMRSRISDAYSKKGGALDFIVRDSTVVRLDGRAIADLRDTIVVRNPEPAR</sequence>
<evidence type="ECO:0000313" key="3">
    <source>
        <dbReference type="Proteomes" id="UP000662857"/>
    </source>
</evidence>
<dbReference type="Pfam" id="PF13452">
    <property type="entry name" value="FAS1_DH_region"/>
    <property type="match status" value="1"/>
</dbReference>
<evidence type="ECO:0000259" key="1">
    <source>
        <dbReference type="Pfam" id="PF13452"/>
    </source>
</evidence>